<dbReference type="RefSeq" id="WP_202776338.1">
    <property type="nucleotide sequence ID" value="NZ_CAESAP020000384.1"/>
</dbReference>
<dbReference type="PANTHER" id="PTHR46305">
    <property type="match status" value="1"/>
</dbReference>
<dbReference type="STRING" id="235205.BAZSYMB_SCAFFOLD00039_13"/>
<evidence type="ECO:0000256" key="2">
    <source>
        <dbReference type="ARBA" id="ARBA00022630"/>
    </source>
</evidence>
<sequence length="186" mass="21310">MNILLITAGYSIFDAKGQLNGFLSYLTDKTLSKKGHKVKISDVTKETLDMDRELDKLLWADAIIYIMPIMWFNMPAPLVKWLDEVLLYEKTFVITDEYGEGGQVPADKFMIVTTSNMNSSDLGKGFVLKNASHINDLLQPLIMTNHYLSIRNQIPTFHADNVIAGDTNWIEKDYIKHLNKYWVMTT</sequence>
<keyword evidence="2" id="KW-0285">Flavoprotein</keyword>
<gene>
    <name evidence="6" type="ORF">BAZSYMB_SCAFFOLD00039_13</name>
</gene>
<dbReference type="EMBL" id="CVUD02000220">
    <property type="protein sequence ID" value="SEH89611.1"/>
    <property type="molecule type" value="Genomic_DNA"/>
</dbReference>
<organism evidence="6 7">
    <name type="scientific">Bathymodiolus azoricus thioautotrophic gill symbiont</name>
    <dbReference type="NCBI Taxonomy" id="235205"/>
    <lineage>
        <taxon>Bacteria</taxon>
        <taxon>Pseudomonadati</taxon>
        <taxon>Pseudomonadota</taxon>
        <taxon>Gammaproteobacteria</taxon>
        <taxon>sulfur-oxidizing symbionts</taxon>
    </lineage>
</organism>
<dbReference type="PANTHER" id="PTHR46305:SF3">
    <property type="entry name" value="NADPH:QUINONE OXIDOREDUCTASE MDAB"/>
    <property type="match status" value="1"/>
</dbReference>
<accession>A0A1H6LLY5</accession>
<evidence type="ECO:0000259" key="5">
    <source>
        <dbReference type="Pfam" id="PF02525"/>
    </source>
</evidence>
<dbReference type="Proteomes" id="UP000198559">
    <property type="component" value="Unassembled WGS sequence"/>
</dbReference>
<feature type="domain" description="Flavodoxin-like fold" evidence="5">
    <location>
        <begin position="19"/>
        <end position="162"/>
    </location>
</feature>
<dbReference type="Gene3D" id="3.40.50.360">
    <property type="match status" value="1"/>
</dbReference>
<dbReference type="InterPro" id="IPR029039">
    <property type="entry name" value="Flavoprotein-like_sf"/>
</dbReference>
<comment type="similarity">
    <text evidence="4">Belongs to the oxidoreductase MdaB family.</text>
</comment>
<keyword evidence="3" id="KW-0274">FAD</keyword>
<protein>
    <submittedName>
        <fullName evidence="6">Modulator of drug activity B</fullName>
    </submittedName>
</protein>
<comment type="cofactor">
    <cofactor evidence="1">
        <name>FAD</name>
        <dbReference type="ChEBI" id="CHEBI:57692"/>
    </cofactor>
</comment>
<name>A0A1H6LLY5_9GAMM</name>
<evidence type="ECO:0000256" key="3">
    <source>
        <dbReference type="ARBA" id="ARBA00022827"/>
    </source>
</evidence>
<reference evidence="7" key="1">
    <citation type="submission" date="2016-06" db="EMBL/GenBank/DDBJ databases">
        <authorList>
            <person name="Petersen J."/>
            <person name="Sayavedra L."/>
        </authorList>
    </citation>
    <scope>NUCLEOTIDE SEQUENCE [LARGE SCALE GENOMIC DNA]</scope>
    <source>
        <strain evidence="7">BazSymB</strain>
    </source>
</reference>
<dbReference type="InterPro" id="IPR003680">
    <property type="entry name" value="Flavodoxin_fold"/>
</dbReference>
<evidence type="ECO:0000256" key="4">
    <source>
        <dbReference type="ARBA" id="ARBA00037981"/>
    </source>
</evidence>
<proteinExistence type="inferred from homology"/>
<dbReference type="InterPro" id="IPR052397">
    <property type="entry name" value="NADPH-QR_MdaB"/>
</dbReference>
<evidence type="ECO:0000256" key="1">
    <source>
        <dbReference type="ARBA" id="ARBA00001974"/>
    </source>
</evidence>
<dbReference type="SUPFAM" id="SSF52218">
    <property type="entry name" value="Flavoproteins"/>
    <property type="match status" value="1"/>
</dbReference>
<evidence type="ECO:0000313" key="6">
    <source>
        <dbReference type="EMBL" id="SEH89611.1"/>
    </source>
</evidence>
<evidence type="ECO:0000313" key="7">
    <source>
        <dbReference type="Proteomes" id="UP000198559"/>
    </source>
</evidence>
<dbReference type="Pfam" id="PF02525">
    <property type="entry name" value="Flavodoxin_2"/>
    <property type="match status" value="1"/>
</dbReference>
<dbReference type="AlphaFoldDB" id="A0A1H6LLY5"/>